<dbReference type="SMART" id="SM00173">
    <property type="entry name" value="RAS"/>
    <property type="match status" value="1"/>
</dbReference>
<dbReference type="GO" id="GO:0003924">
    <property type="term" value="F:GTPase activity"/>
    <property type="evidence" value="ECO:0007669"/>
    <property type="project" value="UniProtKB-UniRule"/>
</dbReference>
<dbReference type="GO" id="GO:0005764">
    <property type="term" value="C:lysosome"/>
    <property type="evidence" value="ECO:0007669"/>
    <property type="project" value="TreeGrafter"/>
</dbReference>
<dbReference type="AlphaFoldDB" id="A0A6S7GWD4"/>
<dbReference type="Pfam" id="PF00071">
    <property type="entry name" value="Ras"/>
    <property type="match status" value="1"/>
</dbReference>
<dbReference type="PRINTS" id="PR00449">
    <property type="entry name" value="RASTRNSFRMNG"/>
</dbReference>
<dbReference type="OrthoDB" id="245989at2759"/>
<dbReference type="InterPro" id="IPR001806">
    <property type="entry name" value="Small_GTPase"/>
</dbReference>
<gene>
    <name evidence="7" type="ORF">PACLA_8A002420</name>
</gene>
<dbReference type="InterPro" id="IPR005225">
    <property type="entry name" value="Small_GTP-bd"/>
</dbReference>
<evidence type="ECO:0000256" key="5">
    <source>
        <dbReference type="ARBA" id="ARBA00023289"/>
    </source>
</evidence>
<dbReference type="NCBIfam" id="TIGR00231">
    <property type="entry name" value="small_GTP"/>
    <property type="match status" value="1"/>
</dbReference>
<keyword evidence="3 6" id="KW-0342">GTP-binding</keyword>
<comment type="caution">
    <text evidence="7">The sequence shown here is derived from an EMBL/GenBank/DDBJ whole genome shotgun (WGS) entry which is preliminary data.</text>
</comment>
<dbReference type="Gene3D" id="3.40.50.300">
    <property type="entry name" value="P-loop containing nucleotide triphosphate hydrolases"/>
    <property type="match status" value="1"/>
</dbReference>
<evidence type="ECO:0000256" key="1">
    <source>
        <dbReference type="ARBA" id="ARBA00006270"/>
    </source>
</evidence>
<keyword evidence="6" id="KW-0472">Membrane</keyword>
<accession>A0A6S7GWD4</accession>
<name>A0A6S7GWD4_PARCT</name>
<evidence type="ECO:0000256" key="4">
    <source>
        <dbReference type="ARBA" id="ARBA00023288"/>
    </source>
</evidence>
<evidence type="ECO:0000256" key="3">
    <source>
        <dbReference type="ARBA" id="ARBA00023134"/>
    </source>
</evidence>
<reference evidence="7" key="1">
    <citation type="submission" date="2020-04" db="EMBL/GenBank/DDBJ databases">
        <authorList>
            <person name="Alioto T."/>
            <person name="Alioto T."/>
            <person name="Gomez Garrido J."/>
        </authorList>
    </citation>
    <scope>NUCLEOTIDE SEQUENCE</scope>
    <source>
        <strain evidence="7">A484AB</strain>
    </source>
</reference>
<dbReference type="PROSITE" id="PS51421">
    <property type="entry name" value="RAS"/>
    <property type="match status" value="1"/>
</dbReference>
<dbReference type="SUPFAM" id="SSF52540">
    <property type="entry name" value="P-loop containing nucleoside triphosphate hydrolases"/>
    <property type="match status" value="1"/>
</dbReference>
<dbReference type="GO" id="GO:0008333">
    <property type="term" value="P:endosome to lysosome transport"/>
    <property type="evidence" value="ECO:0007669"/>
    <property type="project" value="TreeGrafter"/>
</dbReference>
<keyword evidence="5 6" id="KW-0636">Prenylation</keyword>
<dbReference type="GO" id="GO:0005802">
    <property type="term" value="C:trans-Golgi network"/>
    <property type="evidence" value="ECO:0007669"/>
    <property type="project" value="UniProtKB-UniRule"/>
</dbReference>
<dbReference type="SMART" id="SM00176">
    <property type="entry name" value="RAN"/>
    <property type="match status" value="1"/>
</dbReference>
<evidence type="ECO:0000313" key="8">
    <source>
        <dbReference type="Proteomes" id="UP001152795"/>
    </source>
</evidence>
<dbReference type="GO" id="GO:0016020">
    <property type="term" value="C:membrane"/>
    <property type="evidence" value="ECO:0007669"/>
    <property type="project" value="UniProtKB-SubCell"/>
</dbReference>
<protein>
    <recommendedName>
        <fullName evidence="6">Ras-related protein Rab</fullName>
    </recommendedName>
</protein>
<comment type="function">
    <text evidence="6">The small GTPases Rab are key regulators in vesicle trafficking.</text>
</comment>
<keyword evidence="8" id="KW-1185">Reference proteome</keyword>
<sequence>MNEKEILFKILVVGDAEVGKTSFVRRYVNATYDKNYKATVGVDFALKVIPWSETQTVRLQLWDIAGQERFTAMTRVYYRRASACVIMFDVAQPNSFHNAAKWKKDLDSKCFNSSGKNIPCILVANKIDLPMKIDKDEINNLCKEHQFLGWTEMSVKDDKHVAETMEFLVAELMSPSATEVTGYVGPPELLLTEDSKRSCCGS</sequence>
<dbReference type="PROSITE" id="PS51419">
    <property type="entry name" value="RAB"/>
    <property type="match status" value="1"/>
</dbReference>
<dbReference type="GO" id="GO:0045335">
    <property type="term" value="C:phagocytic vesicle"/>
    <property type="evidence" value="ECO:0007669"/>
    <property type="project" value="TreeGrafter"/>
</dbReference>
<dbReference type="CDD" id="cd04107">
    <property type="entry name" value="Rab32_Rab38"/>
    <property type="match status" value="1"/>
</dbReference>
<evidence type="ECO:0000256" key="2">
    <source>
        <dbReference type="ARBA" id="ARBA00022741"/>
    </source>
</evidence>
<evidence type="ECO:0000256" key="6">
    <source>
        <dbReference type="RuleBase" id="RU367128"/>
    </source>
</evidence>
<dbReference type="FunFam" id="3.40.50.300:FF:002133">
    <property type="entry name" value="Ras family protein"/>
    <property type="match status" value="1"/>
</dbReference>
<keyword evidence="4 6" id="KW-0449">Lipoprotein</keyword>
<dbReference type="SMART" id="SM00175">
    <property type="entry name" value="RAB"/>
    <property type="match status" value="1"/>
</dbReference>
<dbReference type="GO" id="GO:0005525">
    <property type="term" value="F:GTP binding"/>
    <property type="evidence" value="ECO:0007669"/>
    <property type="project" value="UniProtKB-UniRule"/>
</dbReference>
<dbReference type="PROSITE" id="PS51420">
    <property type="entry name" value="RHO"/>
    <property type="match status" value="1"/>
</dbReference>
<dbReference type="GO" id="GO:0090385">
    <property type="term" value="P:phagosome-lysosome fusion"/>
    <property type="evidence" value="ECO:0007669"/>
    <property type="project" value="TreeGrafter"/>
</dbReference>
<keyword evidence="2 6" id="KW-0547">Nucleotide-binding</keyword>
<dbReference type="Proteomes" id="UP001152795">
    <property type="component" value="Unassembled WGS sequence"/>
</dbReference>
<comment type="similarity">
    <text evidence="1 6">Belongs to the small GTPase superfamily. Rab family.</text>
</comment>
<dbReference type="EMBL" id="CACRXK020001397">
    <property type="protein sequence ID" value="CAB3988870.1"/>
    <property type="molecule type" value="Genomic_DNA"/>
</dbReference>
<organism evidence="7 8">
    <name type="scientific">Paramuricea clavata</name>
    <name type="common">Red gorgonian</name>
    <name type="synonym">Violescent sea-whip</name>
    <dbReference type="NCBI Taxonomy" id="317549"/>
    <lineage>
        <taxon>Eukaryota</taxon>
        <taxon>Metazoa</taxon>
        <taxon>Cnidaria</taxon>
        <taxon>Anthozoa</taxon>
        <taxon>Octocorallia</taxon>
        <taxon>Malacalcyonacea</taxon>
        <taxon>Plexauridae</taxon>
        <taxon>Paramuricea</taxon>
    </lineage>
</organism>
<dbReference type="PANTHER" id="PTHR47981">
    <property type="entry name" value="RAB FAMILY"/>
    <property type="match status" value="1"/>
</dbReference>
<dbReference type="InterPro" id="IPR027417">
    <property type="entry name" value="P-loop_NTPase"/>
</dbReference>
<dbReference type="PANTHER" id="PTHR47981:SF42">
    <property type="entry name" value="RAS-RELATED PROTEIN RAB-7L1-LIKE ISOFORM X1"/>
    <property type="match status" value="1"/>
</dbReference>
<dbReference type="SMART" id="SM00174">
    <property type="entry name" value="RHO"/>
    <property type="match status" value="1"/>
</dbReference>
<dbReference type="InterPro" id="IPR030697">
    <property type="entry name" value="Rab29/Rab38/Rab32"/>
</dbReference>
<evidence type="ECO:0000313" key="7">
    <source>
        <dbReference type="EMBL" id="CAB3988870.1"/>
    </source>
</evidence>
<dbReference type="GO" id="GO:0005770">
    <property type="term" value="C:late endosome"/>
    <property type="evidence" value="ECO:0007669"/>
    <property type="project" value="TreeGrafter"/>
</dbReference>
<proteinExistence type="inferred from homology"/>
<comment type="subcellular location">
    <subcellularLocation>
        <location evidence="6">Membrane</location>
        <topology evidence="6">Lipid-anchor</topology>
    </subcellularLocation>
</comment>